<dbReference type="FunFam" id="2.10.70.10:FF:000014">
    <property type="entry name" value="Membrane cofactor protein"/>
    <property type="match status" value="1"/>
</dbReference>
<dbReference type="GeneTree" id="ENSGT00940000164219"/>
<protein>
    <submittedName>
        <fullName evidence="10">Complement receptor type 2-like</fullName>
    </submittedName>
</protein>
<feature type="signal peptide" evidence="8">
    <location>
        <begin position="1"/>
        <end position="21"/>
    </location>
</feature>
<dbReference type="InterPro" id="IPR000436">
    <property type="entry name" value="Sushi_SCR_CCP_dom"/>
</dbReference>
<evidence type="ECO:0000256" key="4">
    <source>
        <dbReference type="ARBA" id="ARBA00023157"/>
    </source>
</evidence>
<keyword evidence="11" id="KW-1185">Reference proteome</keyword>
<keyword evidence="2 8" id="KW-0732">Signal</keyword>
<feature type="chain" id="PRO_5033986678" evidence="8">
    <location>
        <begin position="22"/>
        <end position="371"/>
    </location>
</feature>
<reference evidence="10" key="1">
    <citation type="submission" date="2021-06" db="EMBL/GenBank/DDBJ databases">
        <authorList>
            <consortium name="Wellcome Sanger Institute Data Sharing"/>
        </authorList>
    </citation>
    <scope>NUCLEOTIDE SEQUENCE [LARGE SCALE GENOMIC DNA]</scope>
</reference>
<proteinExistence type="predicted"/>
<dbReference type="SUPFAM" id="SSF57535">
    <property type="entry name" value="Complement control module/SCR domain"/>
    <property type="match status" value="4"/>
</dbReference>
<evidence type="ECO:0000256" key="6">
    <source>
        <dbReference type="PROSITE-ProRule" id="PRU00302"/>
    </source>
</evidence>
<dbReference type="Ensembl" id="ENSECRT00000021880.1">
    <property type="protein sequence ID" value="ENSECRP00000021417.1"/>
    <property type="gene ID" value="ENSECRG00000014439.1"/>
</dbReference>
<dbReference type="SMART" id="SM00032">
    <property type="entry name" value="CCP"/>
    <property type="match status" value="4"/>
</dbReference>
<evidence type="ECO:0000313" key="11">
    <source>
        <dbReference type="Proteomes" id="UP000694620"/>
    </source>
</evidence>
<gene>
    <name evidence="10" type="primary">LOC114647907</name>
</gene>
<name>A0A8C4SY80_ERPCA</name>
<evidence type="ECO:0000256" key="5">
    <source>
        <dbReference type="ARBA" id="ARBA00023180"/>
    </source>
</evidence>
<feature type="domain" description="Sushi" evidence="9">
    <location>
        <begin position="151"/>
        <end position="210"/>
    </location>
</feature>
<evidence type="ECO:0000256" key="2">
    <source>
        <dbReference type="ARBA" id="ARBA00022729"/>
    </source>
</evidence>
<evidence type="ECO:0000259" key="9">
    <source>
        <dbReference type="PROSITE" id="PS50923"/>
    </source>
</evidence>
<sequence>MAARGVCSSILLASLLVLGLAVTSLSAQAATCGMPPNSNNAVPSDEFATIDTFNDGANVTYKCIPGYSQKGGSRTITCRSGMWTTLTLICERKSCGGLPELLNGQYEASSNLFGDTAYASCNEGFNLVGKSYVVCLSSGQWDTNSAVCEDVKCPDPPEIVNGTIVNPPIGTVTYSSVITYKCTVGDLIGESSITCTLHGNYSSAPPQCKVINCADVTVKNGKKESGFTPPYKLGYAITFSCNAGFIMNGSNTIKCREDNQWSPSPPMCLAVTMKTTTISTKTAVTMKTTTISPNTGTLTTQGPSTASPSKPQTGTSSTTKGPNNAGTSSTTLNGSDKDEGNDAALIVGNPLLLLGLAAFNLILMVGQSPAL</sequence>
<feature type="compositionally biased region" description="Polar residues" evidence="7">
    <location>
        <begin position="293"/>
        <end position="334"/>
    </location>
</feature>
<dbReference type="Pfam" id="PF00084">
    <property type="entry name" value="Sushi"/>
    <property type="match status" value="4"/>
</dbReference>
<dbReference type="InterPro" id="IPR035976">
    <property type="entry name" value="Sushi/SCR/CCP_sf"/>
</dbReference>
<evidence type="ECO:0000256" key="1">
    <source>
        <dbReference type="ARBA" id="ARBA00022659"/>
    </source>
</evidence>
<dbReference type="Proteomes" id="UP000694620">
    <property type="component" value="Chromosome 3"/>
</dbReference>
<feature type="disulfide bond" evidence="6">
    <location>
        <begin position="63"/>
        <end position="90"/>
    </location>
</feature>
<evidence type="ECO:0000313" key="10">
    <source>
        <dbReference type="Ensembl" id="ENSECRP00000021417.1"/>
    </source>
</evidence>
<reference evidence="10" key="3">
    <citation type="submission" date="2025-09" db="UniProtKB">
        <authorList>
            <consortium name="Ensembl"/>
        </authorList>
    </citation>
    <scope>IDENTIFICATION</scope>
</reference>
<evidence type="ECO:0000256" key="7">
    <source>
        <dbReference type="SAM" id="MobiDB-lite"/>
    </source>
</evidence>
<feature type="disulfide bond" evidence="6">
    <location>
        <begin position="121"/>
        <end position="148"/>
    </location>
</feature>
<dbReference type="PANTHER" id="PTHR19325">
    <property type="entry name" value="COMPLEMENT COMPONENT-RELATED SUSHI DOMAIN-CONTAINING"/>
    <property type="match status" value="1"/>
</dbReference>
<comment type="caution">
    <text evidence="6">Lacks conserved residue(s) required for the propagation of feature annotation.</text>
</comment>
<organism evidence="10 11">
    <name type="scientific">Erpetoichthys calabaricus</name>
    <name type="common">Rope fish</name>
    <name type="synonym">Calamoichthys calabaricus</name>
    <dbReference type="NCBI Taxonomy" id="27687"/>
    <lineage>
        <taxon>Eukaryota</taxon>
        <taxon>Metazoa</taxon>
        <taxon>Chordata</taxon>
        <taxon>Craniata</taxon>
        <taxon>Vertebrata</taxon>
        <taxon>Euteleostomi</taxon>
        <taxon>Actinopterygii</taxon>
        <taxon>Polypteriformes</taxon>
        <taxon>Polypteridae</taxon>
        <taxon>Erpetoichthys</taxon>
    </lineage>
</organism>
<evidence type="ECO:0000256" key="3">
    <source>
        <dbReference type="ARBA" id="ARBA00022737"/>
    </source>
</evidence>
<keyword evidence="3" id="KW-0677">Repeat</keyword>
<dbReference type="Gene3D" id="2.10.70.10">
    <property type="entry name" value="Complement Module, domain 1"/>
    <property type="match status" value="4"/>
</dbReference>
<feature type="domain" description="Sushi" evidence="9">
    <location>
        <begin position="93"/>
        <end position="150"/>
    </location>
</feature>
<dbReference type="PROSITE" id="PS50923">
    <property type="entry name" value="SUSHI"/>
    <property type="match status" value="4"/>
</dbReference>
<evidence type="ECO:0000256" key="8">
    <source>
        <dbReference type="SAM" id="SignalP"/>
    </source>
</evidence>
<keyword evidence="4 6" id="KW-1015">Disulfide bond</keyword>
<dbReference type="AlphaFoldDB" id="A0A8C4SY80"/>
<feature type="region of interest" description="Disordered" evidence="7">
    <location>
        <begin position="289"/>
        <end position="336"/>
    </location>
</feature>
<reference evidence="10" key="2">
    <citation type="submission" date="2025-08" db="UniProtKB">
        <authorList>
            <consortium name="Ensembl"/>
        </authorList>
    </citation>
    <scope>IDENTIFICATION</scope>
</reference>
<keyword evidence="5" id="KW-0325">Glycoprotein</keyword>
<feature type="domain" description="Sushi" evidence="9">
    <location>
        <begin position="30"/>
        <end position="92"/>
    </location>
</feature>
<keyword evidence="1 6" id="KW-0768">Sushi</keyword>
<dbReference type="CDD" id="cd00033">
    <property type="entry name" value="CCP"/>
    <property type="match status" value="4"/>
</dbReference>
<feature type="domain" description="Sushi" evidence="9">
    <location>
        <begin position="211"/>
        <end position="270"/>
    </location>
</feature>
<dbReference type="InterPro" id="IPR050350">
    <property type="entry name" value="Compl-Cell_Adhes-Reg"/>
</dbReference>
<dbReference type="PANTHER" id="PTHR19325:SF570">
    <property type="entry name" value="COMPLEMENT COMPONENT 4 BINDING PROTEIN, MEMBRANE"/>
    <property type="match status" value="1"/>
</dbReference>
<accession>A0A8C4SY80</accession>
<feature type="disulfide bond" evidence="6">
    <location>
        <begin position="241"/>
        <end position="268"/>
    </location>
</feature>